<dbReference type="PANTHER" id="PTHR21597">
    <property type="entry name" value="THO2 PROTEIN"/>
    <property type="match status" value="1"/>
</dbReference>
<dbReference type="PANTHER" id="PTHR21597:SF0">
    <property type="entry name" value="THO COMPLEX SUBUNIT 2"/>
    <property type="match status" value="1"/>
</dbReference>
<accession>A0A0C2FHM0</accession>
<dbReference type="GO" id="GO:0006406">
    <property type="term" value="P:mRNA export from nucleus"/>
    <property type="evidence" value="ECO:0007669"/>
    <property type="project" value="InterPro"/>
</dbReference>
<evidence type="ECO:0000313" key="2">
    <source>
        <dbReference type="Proteomes" id="UP000054047"/>
    </source>
</evidence>
<dbReference type="OrthoDB" id="29024at2759"/>
<dbReference type="GO" id="GO:0000445">
    <property type="term" value="C:THO complex part of transcription export complex"/>
    <property type="evidence" value="ECO:0007669"/>
    <property type="project" value="TreeGrafter"/>
</dbReference>
<protein>
    <submittedName>
        <fullName evidence="1">Uncharacterized protein</fullName>
    </submittedName>
</protein>
<proteinExistence type="predicted"/>
<feature type="non-terminal residue" evidence="1">
    <location>
        <position position="118"/>
    </location>
</feature>
<dbReference type="InterPro" id="IPR040007">
    <property type="entry name" value="Tho2"/>
</dbReference>
<reference evidence="1 2" key="1">
    <citation type="submission" date="2013-12" db="EMBL/GenBank/DDBJ databases">
        <title>Draft genome of the parsitic nematode Ancylostoma duodenale.</title>
        <authorList>
            <person name="Mitreva M."/>
        </authorList>
    </citation>
    <scope>NUCLEOTIDE SEQUENCE [LARGE SCALE GENOMIC DNA]</scope>
    <source>
        <strain evidence="1 2">Zhejiang</strain>
    </source>
</reference>
<dbReference type="GO" id="GO:0003729">
    <property type="term" value="F:mRNA binding"/>
    <property type="evidence" value="ECO:0007669"/>
    <property type="project" value="TreeGrafter"/>
</dbReference>
<name>A0A0C2FHM0_9BILA</name>
<keyword evidence="2" id="KW-1185">Reference proteome</keyword>
<evidence type="ECO:0000313" key="1">
    <source>
        <dbReference type="EMBL" id="KIH48075.1"/>
    </source>
</evidence>
<organism evidence="1 2">
    <name type="scientific">Ancylostoma duodenale</name>
    <dbReference type="NCBI Taxonomy" id="51022"/>
    <lineage>
        <taxon>Eukaryota</taxon>
        <taxon>Metazoa</taxon>
        <taxon>Ecdysozoa</taxon>
        <taxon>Nematoda</taxon>
        <taxon>Chromadorea</taxon>
        <taxon>Rhabditida</taxon>
        <taxon>Rhabditina</taxon>
        <taxon>Rhabditomorpha</taxon>
        <taxon>Strongyloidea</taxon>
        <taxon>Ancylostomatidae</taxon>
        <taxon>Ancylostomatinae</taxon>
        <taxon>Ancylostoma</taxon>
    </lineage>
</organism>
<dbReference type="EMBL" id="KN762885">
    <property type="protein sequence ID" value="KIH48075.1"/>
    <property type="molecule type" value="Genomic_DNA"/>
</dbReference>
<dbReference type="Proteomes" id="UP000054047">
    <property type="component" value="Unassembled WGS sequence"/>
</dbReference>
<sequence>MTGDTAVGLCILIAQQRECVVFAESSRLPLKLVGEMVDQCRDTLLQLGTFLLSNVRQDDYAQRIPPAHSLVLDYHLRIDAAMYLTRPTYLPKIHSAYDLAKRAMKSDNESKKMDAQQK</sequence>
<dbReference type="AlphaFoldDB" id="A0A0C2FHM0"/>
<dbReference type="GO" id="GO:0006397">
    <property type="term" value="P:mRNA processing"/>
    <property type="evidence" value="ECO:0007669"/>
    <property type="project" value="InterPro"/>
</dbReference>
<gene>
    <name evidence="1" type="ORF">ANCDUO_21859</name>
</gene>